<evidence type="ECO:0000313" key="1">
    <source>
        <dbReference type="EMBL" id="KAA8997701.1"/>
    </source>
</evidence>
<evidence type="ECO:0000313" key="2">
    <source>
        <dbReference type="Proteomes" id="UP000335415"/>
    </source>
</evidence>
<accession>A0A5J5FVW2</accession>
<dbReference type="RefSeq" id="WP_150436400.1">
    <property type="nucleotide sequence ID" value="NZ_VYKJ01000010.1"/>
</dbReference>
<dbReference type="AlphaFoldDB" id="A0A5J5FVW2"/>
<dbReference type="OrthoDB" id="6043530at2"/>
<reference evidence="1 2" key="1">
    <citation type="submission" date="2019-09" db="EMBL/GenBank/DDBJ databases">
        <authorList>
            <person name="Li Y."/>
        </authorList>
    </citation>
    <scope>NUCLEOTIDE SEQUENCE [LARGE SCALE GENOMIC DNA]</scope>
    <source>
        <strain evidence="1 2">L3-3HA</strain>
    </source>
</reference>
<organism evidence="1 2">
    <name type="scientific">Affinibrenneria salicis</name>
    <dbReference type="NCBI Taxonomy" id="2590031"/>
    <lineage>
        <taxon>Bacteria</taxon>
        <taxon>Pseudomonadati</taxon>
        <taxon>Pseudomonadota</taxon>
        <taxon>Gammaproteobacteria</taxon>
        <taxon>Enterobacterales</taxon>
        <taxon>Pectobacteriaceae</taxon>
        <taxon>Affinibrenneria</taxon>
    </lineage>
</organism>
<proteinExistence type="predicted"/>
<comment type="caution">
    <text evidence="1">The sequence shown here is derived from an EMBL/GenBank/DDBJ whole genome shotgun (WGS) entry which is preliminary data.</text>
</comment>
<dbReference type="Pfam" id="PF05593">
    <property type="entry name" value="RHS_repeat"/>
    <property type="match status" value="1"/>
</dbReference>
<name>A0A5J5FVW2_9GAMM</name>
<evidence type="ECO:0008006" key="3">
    <source>
        <dbReference type="Google" id="ProtNLM"/>
    </source>
</evidence>
<dbReference type="InterPro" id="IPR006530">
    <property type="entry name" value="YD"/>
</dbReference>
<dbReference type="InterPro" id="IPR031325">
    <property type="entry name" value="RHS_repeat"/>
</dbReference>
<dbReference type="EMBL" id="VYKJ01000010">
    <property type="protein sequence ID" value="KAA8997701.1"/>
    <property type="molecule type" value="Genomic_DNA"/>
</dbReference>
<dbReference type="NCBIfam" id="TIGR01643">
    <property type="entry name" value="YD_repeat_2x"/>
    <property type="match status" value="1"/>
</dbReference>
<keyword evidence="2" id="KW-1185">Reference proteome</keyword>
<sequence>MTNQQGQIIQTIAPDDSRTEQIFDQLGRLTTLIDPMMRTTRYHYPDEQGERPDVITDPAGGEKHVTWSVFGQPACYTDCSGKQTRYHYNRWG</sequence>
<dbReference type="Gene3D" id="2.180.10.10">
    <property type="entry name" value="RHS repeat-associated core"/>
    <property type="match status" value="1"/>
</dbReference>
<dbReference type="Proteomes" id="UP000335415">
    <property type="component" value="Unassembled WGS sequence"/>
</dbReference>
<protein>
    <recommendedName>
        <fullName evidence="3">RHS repeat protein</fullName>
    </recommendedName>
</protein>
<gene>
    <name evidence="1" type="ORF">FJU30_18245</name>
</gene>